<dbReference type="InterPro" id="IPR044992">
    <property type="entry name" value="ChyE-like"/>
</dbReference>
<evidence type="ECO:0000313" key="3">
    <source>
        <dbReference type="Proteomes" id="UP000654670"/>
    </source>
</evidence>
<name>A0A917RXL8_9BACL</name>
<dbReference type="AlphaFoldDB" id="A0A917RXL8"/>
<evidence type="ECO:0000259" key="1">
    <source>
        <dbReference type="Pfam" id="PF00117"/>
    </source>
</evidence>
<dbReference type="Proteomes" id="UP000654670">
    <property type="component" value="Unassembled WGS sequence"/>
</dbReference>
<dbReference type="PANTHER" id="PTHR42695:SF5">
    <property type="entry name" value="GLUTAMINE AMIDOTRANSFERASE YLR126C-RELATED"/>
    <property type="match status" value="1"/>
</dbReference>
<sequence>MHIHYFQHVPFESPGNIAAWAEENHHAISGTHFFEPFRLPDIGKIDLLVIMGGPMNIYEQEKYPWLREEKKFIRNALDRGMPILGVCLGAQLLADCLGGKVHPGKEKEIGWFPISFPANRKGPFRVFPDTLDVFHWHGDTFDLPEGAERMASSATCENQAFLYHDHAAGLQFHIEMAEKNIRGVIEHSKNELTPGPFIERAEKMIGQADKIEANKKLLFRFLDEFSRRDV</sequence>
<gene>
    <name evidence="2" type="ORF">GCM10007968_03670</name>
</gene>
<comment type="caution">
    <text evidence="2">The sequence shown here is derived from an EMBL/GenBank/DDBJ whole genome shotgun (WGS) entry which is preliminary data.</text>
</comment>
<dbReference type="Gene3D" id="3.40.50.880">
    <property type="match status" value="1"/>
</dbReference>
<reference evidence="2" key="1">
    <citation type="journal article" date="2014" name="Int. J. Syst. Evol. Microbiol.">
        <title>Complete genome sequence of Corynebacterium casei LMG S-19264T (=DSM 44701T), isolated from a smear-ripened cheese.</title>
        <authorList>
            <consortium name="US DOE Joint Genome Institute (JGI-PGF)"/>
            <person name="Walter F."/>
            <person name="Albersmeier A."/>
            <person name="Kalinowski J."/>
            <person name="Ruckert C."/>
        </authorList>
    </citation>
    <scope>NUCLEOTIDE SEQUENCE</scope>
    <source>
        <strain evidence="2">JCM 15325</strain>
    </source>
</reference>
<organism evidence="2 3">
    <name type="scientific">Sporolactobacillus putidus</name>
    <dbReference type="NCBI Taxonomy" id="492735"/>
    <lineage>
        <taxon>Bacteria</taxon>
        <taxon>Bacillati</taxon>
        <taxon>Bacillota</taxon>
        <taxon>Bacilli</taxon>
        <taxon>Bacillales</taxon>
        <taxon>Sporolactobacillaceae</taxon>
        <taxon>Sporolactobacillus</taxon>
    </lineage>
</organism>
<reference evidence="2" key="2">
    <citation type="submission" date="2020-09" db="EMBL/GenBank/DDBJ databases">
        <authorList>
            <person name="Sun Q."/>
            <person name="Ohkuma M."/>
        </authorList>
    </citation>
    <scope>NUCLEOTIDE SEQUENCE</scope>
    <source>
        <strain evidence="2">JCM 15325</strain>
    </source>
</reference>
<evidence type="ECO:0000313" key="2">
    <source>
        <dbReference type="EMBL" id="GGL43003.1"/>
    </source>
</evidence>
<dbReference type="SUPFAM" id="SSF52317">
    <property type="entry name" value="Class I glutamine amidotransferase-like"/>
    <property type="match status" value="1"/>
</dbReference>
<dbReference type="RefSeq" id="WP_188801306.1">
    <property type="nucleotide sequence ID" value="NZ_BMOK01000001.1"/>
</dbReference>
<protein>
    <submittedName>
        <fullName evidence="2">Amidotransferase</fullName>
    </submittedName>
</protein>
<dbReference type="PROSITE" id="PS51273">
    <property type="entry name" value="GATASE_TYPE_1"/>
    <property type="match status" value="1"/>
</dbReference>
<dbReference type="GO" id="GO:0005829">
    <property type="term" value="C:cytosol"/>
    <property type="evidence" value="ECO:0007669"/>
    <property type="project" value="TreeGrafter"/>
</dbReference>
<dbReference type="PANTHER" id="PTHR42695">
    <property type="entry name" value="GLUTAMINE AMIDOTRANSFERASE YLR126C-RELATED"/>
    <property type="match status" value="1"/>
</dbReference>
<dbReference type="FunFam" id="3.40.50.880:FF:000033">
    <property type="entry name" value="Glutamine amidotransferase class-I"/>
    <property type="match status" value="1"/>
</dbReference>
<dbReference type="CDD" id="cd01741">
    <property type="entry name" value="GATase1_1"/>
    <property type="match status" value="1"/>
</dbReference>
<dbReference type="InterPro" id="IPR017926">
    <property type="entry name" value="GATASE"/>
</dbReference>
<dbReference type="EMBL" id="BMOK01000001">
    <property type="protein sequence ID" value="GGL43003.1"/>
    <property type="molecule type" value="Genomic_DNA"/>
</dbReference>
<feature type="domain" description="Glutamine amidotransferase" evidence="1">
    <location>
        <begin position="44"/>
        <end position="177"/>
    </location>
</feature>
<proteinExistence type="predicted"/>
<dbReference type="Pfam" id="PF00117">
    <property type="entry name" value="GATase"/>
    <property type="match status" value="1"/>
</dbReference>
<keyword evidence="3" id="KW-1185">Reference proteome</keyword>
<accession>A0A917RXL8</accession>
<dbReference type="InterPro" id="IPR029062">
    <property type="entry name" value="Class_I_gatase-like"/>
</dbReference>